<keyword evidence="3" id="KW-1185">Reference proteome</keyword>
<protein>
    <submittedName>
        <fullName evidence="2">Host attachment protein</fullName>
    </submittedName>
</protein>
<proteinExistence type="predicted"/>
<dbReference type="AlphaFoldDB" id="A0A512DI80"/>
<reference evidence="2 3" key="1">
    <citation type="submission" date="2019-07" db="EMBL/GenBank/DDBJ databases">
        <title>Whole genome shotgun sequence of Skermanella aerolata NBRC 106429.</title>
        <authorList>
            <person name="Hosoyama A."/>
            <person name="Uohara A."/>
            <person name="Ohji S."/>
            <person name="Ichikawa N."/>
        </authorList>
    </citation>
    <scope>NUCLEOTIDE SEQUENCE [LARGE SCALE GENOMIC DNA]</scope>
    <source>
        <strain evidence="2 3">NBRC 106429</strain>
    </source>
</reference>
<dbReference type="OrthoDB" id="9812459at2"/>
<dbReference type="Proteomes" id="UP000321523">
    <property type="component" value="Unassembled WGS sequence"/>
</dbReference>
<name>A0A512DI80_9PROT</name>
<sequence length="151" mass="16835">MNKRGTIWFVLADGGRTRILQRRSSDHRHFEVVIDEKSAEVQTPGHDLVSDRPGRSYESASPSRHAVDGKADPHEAAKLRFEVAIAELVNRAAAQGLFDTLVLVAPPRVLGDIRQALSAQARERLIVEEGKDLLGLPEQMLIKRLTSLLRR</sequence>
<organism evidence="2 3">
    <name type="scientific">Skermanella aerolata</name>
    <dbReference type="NCBI Taxonomy" id="393310"/>
    <lineage>
        <taxon>Bacteria</taxon>
        <taxon>Pseudomonadati</taxon>
        <taxon>Pseudomonadota</taxon>
        <taxon>Alphaproteobacteria</taxon>
        <taxon>Rhodospirillales</taxon>
        <taxon>Azospirillaceae</taxon>
        <taxon>Skermanella</taxon>
    </lineage>
</organism>
<feature type="region of interest" description="Disordered" evidence="1">
    <location>
        <begin position="41"/>
        <end position="71"/>
    </location>
</feature>
<evidence type="ECO:0000256" key="1">
    <source>
        <dbReference type="SAM" id="MobiDB-lite"/>
    </source>
</evidence>
<accession>A0A512DI80</accession>
<dbReference type="InterPro" id="IPR019291">
    <property type="entry name" value="Host_attachment_protein"/>
</dbReference>
<dbReference type="Pfam" id="PF10116">
    <property type="entry name" value="Host_attach"/>
    <property type="match status" value="1"/>
</dbReference>
<evidence type="ECO:0000313" key="2">
    <source>
        <dbReference type="EMBL" id="GEO36177.1"/>
    </source>
</evidence>
<comment type="caution">
    <text evidence="2">The sequence shown here is derived from an EMBL/GenBank/DDBJ whole genome shotgun (WGS) entry which is preliminary data.</text>
</comment>
<evidence type="ECO:0000313" key="3">
    <source>
        <dbReference type="Proteomes" id="UP000321523"/>
    </source>
</evidence>
<gene>
    <name evidence="2" type="ORF">SAE02_03250</name>
</gene>
<dbReference type="RefSeq" id="WP_052830764.1">
    <property type="nucleotide sequence ID" value="NZ_BJYZ01000002.1"/>
</dbReference>
<dbReference type="EMBL" id="BJYZ01000002">
    <property type="protein sequence ID" value="GEO36177.1"/>
    <property type="molecule type" value="Genomic_DNA"/>
</dbReference>